<gene>
    <name evidence="2" type="ORF">R4I43_28060</name>
</gene>
<reference evidence="2 3" key="1">
    <citation type="submission" date="2023-10" db="EMBL/GenBank/DDBJ databases">
        <title>Saccharopolyspora sp. nov., isolated from mangrove soil.</title>
        <authorList>
            <person name="Lu Y."/>
            <person name="Liu W."/>
        </authorList>
    </citation>
    <scope>NUCLEOTIDE SEQUENCE [LARGE SCALE GENOMIC DNA]</scope>
    <source>
        <strain evidence="2 3">S2-29</strain>
    </source>
</reference>
<feature type="domain" description="Xylose isomerase-like TIM barrel" evidence="1">
    <location>
        <begin position="34"/>
        <end position="281"/>
    </location>
</feature>
<dbReference type="PANTHER" id="PTHR12110">
    <property type="entry name" value="HYDROXYPYRUVATE ISOMERASE"/>
    <property type="match status" value="1"/>
</dbReference>
<evidence type="ECO:0000313" key="2">
    <source>
        <dbReference type="EMBL" id="MEB3371268.1"/>
    </source>
</evidence>
<dbReference type="InterPro" id="IPR036237">
    <property type="entry name" value="Xyl_isomerase-like_sf"/>
</dbReference>
<proteinExistence type="predicted"/>
<dbReference type="InterPro" id="IPR013022">
    <property type="entry name" value="Xyl_isomerase-like_TIM-brl"/>
</dbReference>
<dbReference type="Proteomes" id="UP001327093">
    <property type="component" value="Unassembled WGS sequence"/>
</dbReference>
<dbReference type="EMBL" id="JAWLNX010000026">
    <property type="protein sequence ID" value="MEB3371268.1"/>
    <property type="molecule type" value="Genomic_DNA"/>
</dbReference>
<dbReference type="RefSeq" id="WP_324268704.1">
    <property type="nucleotide sequence ID" value="NZ_JAWLNX010000026.1"/>
</dbReference>
<keyword evidence="3" id="KW-1185">Reference proteome</keyword>
<sequence length="283" mass="30931">MTDNELIAACWVTAGAARPMEHDDRSPLGVRERIEAAAKAGFKGFGIGYSDLLEAEKTVGYKGLRSALDDNGIKYFEIEMLEDWFVTDERRAEADTKRANMLRAAEAVGARHIKVGGDFTGGPFEPDHMAEEFHALATDAANAGTRVVFEPMPFVNVKTPQQALEFVQAANHPAGGILIDIWHVVRAGVDIASLSEIPGEYIHHIELDDAPLNFAGDVIADTFNGRTFCGEGEFDVAGFVEAIKKTGFRGPWGVELLGAEYRQLPLEEAVPKAYRTTMEFLEG</sequence>
<dbReference type="InterPro" id="IPR050312">
    <property type="entry name" value="IolE/XylAMocC-like"/>
</dbReference>
<name>A0ABU6AIF0_9PSEU</name>
<protein>
    <submittedName>
        <fullName evidence="2">Sugar phosphate isomerase/epimerase</fullName>
    </submittedName>
</protein>
<comment type="caution">
    <text evidence="2">The sequence shown here is derived from an EMBL/GenBank/DDBJ whole genome shotgun (WGS) entry which is preliminary data.</text>
</comment>
<evidence type="ECO:0000259" key="1">
    <source>
        <dbReference type="Pfam" id="PF01261"/>
    </source>
</evidence>
<keyword evidence="2" id="KW-0413">Isomerase</keyword>
<accession>A0ABU6AIF0</accession>
<evidence type="ECO:0000313" key="3">
    <source>
        <dbReference type="Proteomes" id="UP001327093"/>
    </source>
</evidence>
<organism evidence="2 3">
    <name type="scientific">Saccharopolyspora mangrovi</name>
    <dbReference type="NCBI Taxonomy" id="3082379"/>
    <lineage>
        <taxon>Bacteria</taxon>
        <taxon>Bacillati</taxon>
        <taxon>Actinomycetota</taxon>
        <taxon>Actinomycetes</taxon>
        <taxon>Pseudonocardiales</taxon>
        <taxon>Pseudonocardiaceae</taxon>
        <taxon>Saccharopolyspora</taxon>
    </lineage>
</organism>
<dbReference type="Gene3D" id="3.20.20.150">
    <property type="entry name" value="Divalent-metal-dependent TIM barrel enzymes"/>
    <property type="match status" value="1"/>
</dbReference>
<dbReference type="PANTHER" id="PTHR12110:SF48">
    <property type="entry name" value="BLL3656 PROTEIN"/>
    <property type="match status" value="1"/>
</dbReference>
<dbReference type="SUPFAM" id="SSF51658">
    <property type="entry name" value="Xylose isomerase-like"/>
    <property type="match status" value="1"/>
</dbReference>
<dbReference type="GO" id="GO:0016853">
    <property type="term" value="F:isomerase activity"/>
    <property type="evidence" value="ECO:0007669"/>
    <property type="project" value="UniProtKB-KW"/>
</dbReference>
<dbReference type="Pfam" id="PF01261">
    <property type="entry name" value="AP_endonuc_2"/>
    <property type="match status" value="1"/>
</dbReference>